<evidence type="ECO:0000313" key="3">
    <source>
        <dbReference type="Proteomes" id="UP000504618"/>
    </source>
</evidence>
<feature type="region of interest" description="Disordered" evidence="1">
    <location>
        <begin position="138"/>
        <end position="164"/>
    </location>
</feature>
<dbReference type="AlphaFoldDB" id="A0A6J1Q5B4"/>
<protein>
    <submittedName>
        <fullName evidence="4">Uncharacterized protein LOC112458163</fullName>
    </submittedName>
</protein>
<dbReference type="GO" id="GO:0005667">
    <property type="term" value="C:transcription regulator complex"/>
    <property type="evidence" value="ECO:0007669"/>
    <property type="project" value="TreeGrafter"/>
</dbReference>
<dbReference type="PROSITE" id="PS51029">
    <property type="entry name" value="MADF"/>
    <property type="match status" value="1"/>
</dbReference>
<dbReference type="PANTHER" id="PTHR12243">
    <property type="entry name" value="MADF DOMAIN TRANSCRIPTION FACTOR"/>
    <property type="match status" value="1"/>
</dbReference>
<dbReference type="RefSeq" id="XP_024877387.1">
    <property type="nucleotide sequence ID" value="XM_025021619.1"/>
</dbReference>
<evidence type="ECO:0000256" key="1">
    <source>
        <dbReference type="SAM" id="MobiDB-lite"/>
    </source>
</evidence>
<accession>A0A6J1Q5B4</accession>
<gene>
    <name evidence="4" type="primary">LOC112458163</name>
</gene>
<keyword evidence="3" id="KW-1185">Reference proteome</keyword>
<sequence length="243" mass="27831">MDNILKHSCFGLFDAACQVFSVDEAGKIVMTDINLMETTGDESLNDVTENENNASEPQEVDEELISIVQQRPALYDPRLPLQERTKLKQKDLWQEVSNCLGGAYSPIDAEKKWQYLRDCYTKARRNFKKIQSIEKRSGAAEYKDNDCTDSENRPPSTPSPSISELSVATSALRKRQHSSNIDEVDRAFLQTLNTNVQPNPIDGFMLRLAEGMRRLPYRERSQLELEFLIKLRETEERLGLLNN</sequence>
<dbReference type="GeneID" id="112458163"/>
<dbReference type="SMART" id="SM00595">
    <property type="entry name" value="MADF"/>
    <property type="match status" value="1"/>
</dbReference>
<reference evidence="4" key="1">
    <citation type="submission" date="2025-08" db="UniProtKB">
        <authorList>
            <consortium name="RefSeq"/>
        </authorList>
    </citation>
    <scope>IDENTIFICATION</scope>
    <source>
        <tissue evidence="4">Whole body</tissue>
    </source>
</reference>
<dbReference type="Pfam" id="PF10545">
    <property type="entry name" value="MADF_DNA_bdg"/>
    <property type="match status" value="1"/>
</dbReference>
<organism evidence="3 4">
    <name type="scientific">Temnothorax curvispinosus</name>
    <dbReference type="NCBI Taxonomy" id="300111"/>
    <lineage>
        <taxon>Eukaryota</taxon>
        <taxon>Metazoa</taxon>
        <taxon>Ecdysozoa</taxon>
        <taxon>Arthropoda</taxon>
        <taxon>Hexapoda</taxon>
        <taxon>Insecta</taxon>
        <taxon>Pterygota</taxon>
        <taxon>Neoptera</taxon>
        <taxon>Endopterygota</taxon>
        <taxon>Hymenoptera</taxon>
        <taxon>Apocrita</taxon>
        <taxon>Aculeata</taxon>
        <taxon>Formicoidea</taxon>
        <taxon>Formicidae</taxon>
        <taxon>Myrmicinae</taxon>
        <taxon>Temnothorax</taxon>
    </lineage>
</organism>
<dbReference type="InterPro" id="IPR006578">
    <property type="entry name" value="MADF-dom"/>
</dbReference>
<dbReference type="InterPro" id="IPR039353">
    <property type="entry name" value="TF_Adf1"/>
</dbReference>
<feature type="compositionally biased region" description="Basic and acidic residues" evidence="1">
    <location>
        <begin position="138"/>
        <end position="152"/>
    </location>
</feature>
<dbReference type="Proteomes" id="UP000504618">
    <property type="component" value="Unplaced"/>
</dbReference>
<proteinExistence type="predicted"/>
<dbReference type="OrthoDB" id="6615613at2759"/>
<evidence type="ECO:0000313" key="4">
    <source>
        <dbReference type="RefSeq" id="XP_024877387.1"/>
    </source>
</evidence>
<dbReference type="GO" id="GO:0005634">
    <property type="term" value="C:nucleus"/>
    <property type="evidence" value="ECO:0007669"/>
    <property type="project" value="TreeGrafter"/>
</dbReference>
<evidence type="ECO:0000259" key="2">
    <source>
        <dbReference type="PROSITE" id="PS51029"/>
    </source>
</evidence>
<dbReference type="PANTHER" id="PTHR12243:SF64">
    <property type="entry name" value="DORSAL INTERACTING PROTEIN 3-RELATED"/>
    <property type="match status" value="1"/>
</dbReference>
<feature type="domain" description="MADF" evidence="2">
    <location>
        <begin position="63"/>
        <end position="153"/>
    </location>
</feature>
<dbReference type="GO" id="GO:0006357">
    <property type="term" value="P:regulation of transcription by RNA polymerase II"/>
    <property type="evidence" value="ECO:0007669"/>
    <property type="project" value="TreeGrafter"/>
</dbReference>
<name>A0A6J1Q5B4_9HYME</name>